<reference evidence="2" key="2">
    <citation type="journal article" date="2014" name="ISME J.">
        <title>Microbial stratification in low pH oxic and suboxic macroscopic growths along an acid mine drainage.</title>
        <authorList>
            <person name="Mendez-Garcia C."/>
            <person name="Mesa V."/>
            <person name="Sprenger R.R."/>
            <person name="Richter M."/>
            <person name="Diez M.S."/>
            <person name="Solano J."/>
            <person name="Bargiela R."/>
            <person name="Golyshina O.V."/>
            <person name="Manteca A."/>
            <person name="Ramos J.L."/>
            <person name="Gallego J.R."/>
            <person name="Llorente I."/>
            <person name="Martins Dos Santos V.A."/>
            <person name="Jensen O.N."/>
            <person name="Pelaez A.I."/>
            <person name="Sanchez J."/>
            <person name="Ferrer M."/>
        </authorList>
    </citation>
    <scope>NUCLEOTIDE SEQUENCE</scope>
</reference>
<evidence type="ECO:0000259" key="1">
    <source>
        <dbReference type="Pfam" id="PF01695"/>
    </source>
</evidence>
<dbReference type="GO" id="GO:0005524">
    <property type="term" value="F:ATP binding"/>
    <property type="evidence" value="ECO:0007669"/>
    <property type="project" value="InterPro"/>
</dbReference>
<dbReference type="Pfam" id="PF01695">
    <property type="entry name" value="IstB_IS21"/>
    <property type="match status" value="1"/>
</dbReference>
<dbReference type="InterPro" id="IPR002611">
    <property type="entry name" value="IstB_ATP-bd"/>
</dbReference>
<proteinExistence type="predicted"/>
<sequence length="154" mass="17273">GQTGVGKTYLAQAVGNKACAYGYTVLYLSVTHWMEQRHQARITGALLKFRESLIRPQLLIMDDFGMKKWTSEEAEDFRELLEERSCGKSVLITTQLPYDHWPEVIGDPVLLEAIVDRLEGPALTIRITGESYRKIRARQRDKNGKAAPSAPAPG</sequence>
<dbReference type="GO" id="GO:0006260">
    <property type="term" value="P:DNA replication"/>
    <property type="evidence" value="ECO:0007669"/>
    <property type="project" value="TreeGrafter"/>
</dbReference>
<organism evidence="2">
    <name type="scientific">mine drainage metagenome</name>
    <dbReference type="NCBI Taxonomy" id="410659"/>
    <lineage>
        <taxon>unclassified sequences</taxon>
        <taxon>metagenomes</taxon>
        <taxon>ecological metagenomes</taxon>
    </lineage>
</organism>
<dbReference type="InterPro" id="IPR027417">
    <property type="entry name" value="P-loop_NTPase"/>
</dbReference>
<feature type="domain" description="IstB-like ATP-binding" evidence="1">
    <location>
        <begin position="1"/>
        <end position="137"/>
    </location>
</feature>
<dbReference type="EMBL" id="AUZZ01006531">
    <property type="protein sequence ID" value="EQD45989.1"/>
    <property type="molecule type" value="Genomic_DNA"/>
</dbReference>
<reference evidence="2" key="1">
    <citation type="submission" date="2013-08" db="EMBL/GenBank/DDBJ databases">
        <authorList>
            <person name="Mendez C."/>
            <person name="Richter M."/>
            <person name="Ferrer M."/>
            <person name="Sanchez J."/>
        </authorList>
    </citation>
    <scope>NUCLEOTIDE SEQUENCE</scope>
</reference>
<dbReference type="CDD" id="cd00009">
    <property type="entry name" value="AAA"/>
    <property type="match status" value="1"/>
</dbReference>
<dbReference type="PANTHER" id="PTHR30050">
    <property type="entry name" value="CHROMOSOMAL REPLICATION INITIATOR PROTEIN DNAA"/>
    <property type="match status" value="1"/>
</dbReference>
<dbReference type="Gene3D" id="3.40.50.300">
    <property type="entry name" value="P-loop containing nucleotide triphosphate hydrolases"/>
    <property type="match status" value="1"/>
</dbReference>
<accession>T1AZB8</accession>
<dbReference type="SUPFAM" id="SSF52540">
    <property type="entry name" value="P-loop containing nucleoside triphosphate hydrolases"/>
    <property type="match status" value="1"/>
</dbReference>
<dbReference type="PANTHER" id="PTHR30050:SF4">
    <property type="entry name" value="ATP-BINDING PROTEIN RV3427C IN INSERTION SEQUENCE-RELATED"/>
    <property type="match status" value="1"/>
</dbReference>
<name>T1AZB8_9ZZZZ</name>
<evidence type="ECO:0000313" key="2">
    <source>
        <dbReference type="EMBL" id="EQD45989.1"/>
    </source>
</evidence>
<dbReference type="AlphaFoldDB" id="T1AZB8"/>
<feature type="non-terminal residue" evidence="2">
    <location>
        <position position="1"/>
    </location>
</feature>
<comment type="caution">
    <text evidence="2">The sequence shown here is derived from an EMBL/GenBank/DDBJ whole genome shotgun (WGS) entry which is preliminary data.</text>
</comment>
<gene>
    <name evidence="2" type="ORF">B2A_09054</name>
</gene>
<protein>
    <submittedName>
        <fullName evidence="2">IstB ATP binding domain-containing protein</fullName>
    </submittedName>
</protein>